<gene>
    <name evidence="2" type="ORF">H6G83_18030</name>
</gene>
<accession>A0ABR8D5M6</accession>
<reference evidence="2 3" key="1">
    <citation type="journal article" date="2020" name="ISME J.">
        <title>Comparative genomics reveals insights into cyanobacterial evolution and habitat adaptation.</title>
        <authorList>
            <person name="Chen M.Y."/>
            <person name="Teng W.K."/>
            <person name="Zhao L."/>
            <person name="Hu C.X."/>
            <person name="Zhou Y.K."/>
            <person name="Han B.P."/>
            <person name="Song L.R."/>
            <person name="Shu W.S."/>
        </authorList>
    </citation>
    <scope>NUCLEOTIDE SEQUENCE [LARGE SCALE GENOMIC DNA]</scope>
    <source>
        <strain evidence="2 3">FACHB-119</strain>
    </source>
</reference>
<dbReference type="EMBL" id="JACJSG010000024">
    <property type="protein sequence ID" value="MBD2502487.1"/>
    <property type="molecule type" value="Genomic_DNA"/>
</dbReference>
<dbReference type="RefSeq" id="WP_190474778.1">
    <property type="nucleotide sequence ID" value="NZ_JACJSG010000024.1"/>
</dbReference>
<feature type="signal peptide" evidence="1">
    <location>
        <begin position="1"/>
        <end position="28"/>
    </location>
</feature>
<feature type="chain" id="PRO_5046736390" evidence="1">
    <location>
        <begin position="29"/>
        <end position="194"/>
    </location>
</feature>
<evidence type="ECO:0000256" key="1">
    <source>
        <dbReference type="SAM" id="SignalP"/>
    </source>
</evidence>
<keyword evidence="3" id="KW-1185">Reference proteome</keyword>
<comment type="caution">
    <text evidence="2">The sequence shown here is derived from an EMBL/GenBank/DDBJ whole genome shotgun (WGS) entry which is preliminary data.</text>
</comment>
<evidence type="ECO:0000313" key="2">
    <source>
        <dbReference type="EMBL" id="MBD2502487.1"/>
    </source>
</evidence>
<name>A0ABR8D5M6_9NOST</name>
<organism evidence="2 3">
    <name type="scientific">Anabaena azotica FACHB-119</name>
    <dbReference type="NCBI Taxonomy" id="947527"/>
    <lineage>
        <taxon>Bacteria</taxon>
        <taxon>Bacillati</taxon>
        <taxon>Cyanobacteriota</taxon>
        <taxon>Cyanophyceae</taxon>
        <taxon>Nostocales</taxon>
        <taxon>Nostocaceae</taxon>
        <taxon>Anabaena</taxon>
        <taxon>Anabaena azotica</taxon>
    </lineage>
</organism>
<sequence length="194" mass="20654">MKLNKSLGIATFALTVSLSALEVKPTQAAIFNYKFTVNATSGANPGQYFGSFSYDDSNLTGVGEESLDVSNGLLSVKFDYLGTKYTEVDDVDYGTGVAPTVSFKDGKVLGLSYLVEDQFFIGGDLDDPFVGGNIFYSVESADLFTANQVGTVTYSTVPEPLAVVGTAIASVAGLWVNRRKKALNCQNKIYASNS</sequence>
<evidence type="ECO:0000313" key="3">
    <source>
        <dbReference type="Proteomes" id="UP000661112"/>
    </source>
</evidence>
<keyword evidence="1" id="KW-0732">Signal</keyword>
<dbReference type="Proteomes" id="UP000661112">
    <property type="component" value="Unassembled WGS sequence"/>
</dbReference>
<proteinExistence type="predicted"/>
<protein>
    <submittedName>
        <fullName evidence="2">PEP-CTERM sorting domain-containing protein</fullName>
    </submittedName>
</protein>